<dbReference type="InterPro" id="IPR017441">
    <property type="entry name" value="Protein_kinase_ATP_BS"/>
</dbReference>
<evidence type="ECO:0000256" key="7">
    <source>
        <dbReference type="ARBA" id="ARBA00047899"/>
    </source>
</evidence>
<dbReference type="EMBL" id="DF836392">
    <property type="protein sequence ID" value="GAN05838.1"/>
    <property type="molecule type" value="Genomic_DNA"/>
</dbReference>
<dbReference type="PANTHER" id="PTHR24343">
    <property type="entry name" value="SERINE/THREONINE KINASE"/>
    <property type="match status" value="1"/>
</dbReference>
<dbReference type="PROSITE" id="PS50011">
    <property type="entry name" value="PROTEIN_KINASE_DOM"/>
    <property type="match status" value="1"/>
</dbReference>
<accession>A0A0C9MUT2</accession>
<feature type="compositionally biased region" description="Basic residues" evidence="10">
    <location>
        <begin position="613"/>
        <end position="626"/>
    </location>
</feature>
<dbReference type="PROSITE" id="PS00107">
    <property type="entry name" value="PROTEIN_KINASE_ATP"/>
    <property type="match status" value="1"/>
</dbReference>
<dbReference type="InterPro" id="IPR011009">
    <property type="entry name" value="Kinase-like_dom_sf"/>
</dbReference>
<protein>
    <recommendedName>
        <fullName evidence="1">non-specific serine/threonine protein kinase</fullName>
        <ecNumber evidence="1">2.7.11.1</ecNumber>
    </recommendedName>
</protein>
<feature type="compositionally biased region" description="Polar residues" evidence="10">
    <location>
        <begin position="179"/>
        <end position="190"/>
    </location>
</feature>
<dbReference type="EC" id="2.7.11.1" evidence="1"/>
<evidence type="ECO:0000256" key="8">
    <source>
        <dbReference type="ARBA" id="ARBA00048679"/>
    </source>
</evidence>
<dbReference type="PROSITE" id="PS00108">
    <property type="entry name" value="PROTEIN_KINASE_ST"/>
    <property type="match status" value="1"/>
</dbReference>
<feature type="compositionally biased region" description="Basic residues" evidence="10">
    <location>
        <begin position="155"/>
        <end position="166"/>
    </location>
</feature>
<organism evidence="12">
    <name type="scientific">Mucor ambiguus</name>
    <dbReference type="NCBI Taxonomy" id="91626"/>
    <lineage>
        <taxon>Eukaryota</taxon>
        <taxon>Fungi</taxon>
        <taxon>Fungi incertae sedis</taxon>
        <taxon>Mucoromycota</taxon>
        <taxon>Mucoromycotina</taxon>
        <taxon>Mucoromycetes</taxon>
        <taxon>Mucorales</taxon>
        <taxon>Mucorineae</taxon>
        <taxon>Mucoraceae</taxon>
        <taxon>Mucor</taxon>
    </lineage>
</organism>
<name>A0A0C9MUT2_9FUNG</name>
<keyword evidence="4 9" id="KW-0547">Nucleotide-binding</keyword>
<dbReference type="GO" id="GO:0004674">
    <property type="term" value="F:protein serine/threonine kinase activity"/>
    <property type="evidence" value="ECO:0007669"/>
    <property type="project" value="UniProtKB-KW"/>
</dbReference>
<keyword evidence="13" id="KW-1185">Reference proteome</keyword>
<evidence type="ECO:0000256" key="5">
    <source>
        <dbReference type="ARBA" id="ARBA00022777"/>
    </source>
</evidence>
<evidence type="ECO:0000256" key="4">
    <source>
        <dbReference type="ARBA" id="ARBA00022741"/>
    </source>
</evidence>
<dbReference type="OrthoDB" id="6513151at2759"/>
<feature type="compositionally biased region" description="Basic and acidic residues" evidence="10">
    <location>
        <begin position="41"/>
        <end position="54"/>
    </location>
</feature>
<evidence type="ECO:0000256" key="6">
    <source>
        <dbReference type="ARBA" id="ARBA00022840"/>
    </source>
</evidence>
<dbReference type="Proteomes" id="UP000053815">
    <property type="component" value="Unassembled WGS sequence"/>
</dbReference>
<evidence type="ECO:0000259" key="11">
    <source>
        <dbReference type="PROSITE" id="PS50011"/>
    </source>
</evidence>
<comment type="catalytic activity">
    <reaction evidence="7">
        <text>L-threonyl-[protein] + ATP = O-phospho-L-threonyl-[protein] + ADP + H(+)</text>
        <dbReference type="Rhea" id="RHEA:46608"/>
        <dbReference type="Rhea" id="RHEA-COMP:11060"/>
        <dbReference type="Rhea" id="RHEA-COMP:11605"/>
        <dbReference type="ChEBI" id="CHEBI:15378"/>
        <dbReference type="ChEBI" id="CHEBI:30013"/>
        <dbReference type="ChEBI" id="CHEBI:30616"/>
        <dbReference type="ChEBI" id="CHEBI:61977"/>
        <dbReference type="ChEBI" id="CHEBI:456216"/>
        <dbReference type="EC" id="2.7.11.1"/>
    </reaction>
</comment>
<evidence type="ECO:0000256" key="9">
    <source>
        <dbReference type="PROSITE-ProRule" id="PRU10141"/>
    </source>
</evidence>
<feature type="compositionally biased region" description="Low complexity" evidence="10">
    <location>
        <begin position="55"/>
        <end position="65"/>
    </location>
</feature>
<keyword evidence="2" id="KW-0723">Serine/threonine-protein kinase</keyword>
<dbReference type="GO" id="GO:0005524">
    <property type="term" value="F:ATP binding"/>
    <property type="evidence" value="ECO:0007669"/>
    <property type="project" value="UniProtKB-UniRule"/>
</dbReference>
<evidence type="ECO:0000313" key="13">
    <source>
        <dbReference type="Proteomes" id="UP000053815"/>
    </source>
</evidence>
<dbReference type="PANTHER" id="PTHR24343:SF137">
    <property type="entry name" value="SERINE_THREONINE-PROTEIN KINASE HRK1"/>
    <property type="match status" value="1"/>
</dbReference>
<feature type="region of interest" description="Disordered" evidence="10">
    <location>
        <begin position="96"/>
        <end position="190"/>
    </location>
</feature>
<dbReference type="CDD" id="cd13994">
    <property type="entry name" value="STKc_HAL4_like"/>
    <property type="match status" value="1"/>
</dbReference>
<evidence type="ECO:0000256" key="3">
    <source>
        <dbReference type="ARBA" id="ARBA00022679"/>
    </source>
</evidence>
<keyword evidence="3" id="KW-0808">Transferase</keyword>
<dbReference type="Pfam" id="PF00069">
    <property type="entry name" value="Pkinase"/>
    <property type="match status" value="1"/>
</dbReference>
<evidence type="ECO:0000313" key="12">
    <source>
        <dbReference type="EMBL" id="GAN05838.1"/>
    </source>
</evidence>
<reference evidence="12" key="1">
    <citation type="submission" date="2014-09" db="EMBL/GenBank/DDBJ databases">
        <title>Draft genome sequence of an oleaginous Mucoromycotina fungus Mucor ambiguus NBRC6742.</title>
        <authorList>
            <person name="Takeda I."/>
            <person name="Yamane N."/>
            <person name="Morita T."/>
            <person name="Tamano K."/>
            <person name="Machida M."/>
            <person name="Baker S."/>
            <person name="Koike H."/>
        </authorList>
    </citation>
    <scope>NUCLEOTIDE SEQUENCE</scope>
    <source>
        <strain evidence="12">NBRC 6742</strain>
    </source>
</reference>
<comment type="catalytic activity">
    <reaction evidence="8">
        <text>L-seryl-[protein] + ATP = O-phospho-L-seryl-[protein] + ADP + H(+)</text>
        <dbReference type="Rhea" id="RHEA:17989"/>
        <dbReference type="Rhea" id="RHEA-COMP:9863"/>
        <dbReference type="Rhea" id="RHEA-COMP:11604"/>
        <dbReference type="ChEBI" id="CHEBI:15378"/>
        <dbReference type="ChEBI" id="CHEBI:29999"/>
        <dbReference type="ChEBI" id="CHEBI:30616"/>
        <dbReference type="ChEBI" id="CHEBI:83421"/>
        <dbReference type="ChEBI" id="CHEBI:456216"/>
        <dbReference type="EC" id="2.7.11.1"/>
    </reaction>
</comment>
<dbReference type="InterPro" id="IPR000719">
    <property type="entry name" value="Prot_kinase_dom"/>
</dbReference>
<keyword evidence="6 9" id="KW-0067">ATP-binding</keyword>
<dbReference type="SMART" id="SM00220">
    <property type="entry name" value="S_TKc"/>
    <property type="match status" value="1"/>
</dbReference>
<sequence length="626" mass="70288">MNTQIRTSQPGSCTPSPLQMSTGDVVVPSPLKYSVVSSHHRSVDANEYTPDRRSISSNYSSKNNISSLSDRLHEIDFESPAKIFQNKHAIHQFENVTPDISTPGTPAIAPGARFGYESADNIGSSGAHTPSSQHSPSSAHTPRSASPESSEDAAHHKHHHKHHYHSSAKPSQSPPQPATEGSSVTDYTSSSARATSAIGSAAVSRTSTPAQFVFKKPEYNSHYHHTHFHHLEKKDTLFHDLKRFFKKNQDKKKKKHLLDDASSVRSSGSSVYSRQSDLSFANEFNKNLEGRYGKWGEFVGKGSGGSVRIIRRNTDGKTFAVKEFRKRAPGENEKEYVKKVTAEFCIGSTLHNFNVIEALDIIQEGQSFYEIMEYAPNDLFNIVMSGKMTPDEISCCWRQLLNGVKYLQSMGIAHRDLKLDNMVLDERGVVKIIDFGCATVIKYPFEDHVHLSKGICGSDPYIAPEQYTQKEYDARKTDLWSCGIIYICMTIRRFPWRLPRPEKDQSYSNFVQPNNNGAEKLFKLLPRYARPVISRILLPDPEKRCLLEDVLDDAWVKSIETCSPEQPARNHPHHLLFEPSKQIMKRGNIIVLPAPKKEEQSANNAPAAAAVEKKKKTADHHNRSKK</sequence>
<dbReference type="STRING" id="91626.A0A0C9MUT2"/>
<gene>
    <name evidence="12" type="ORF">MAM1_0103c05314</name>
</gene>
<feature type="compositionally biased region" description="Polar residues" evidence="10">
    <location>
        <begin position="121"/>
        <end position="148"/>
    </location>
</feature>
<dbReference type="InterPro" id="IPR008271">
    <property type="entry name" value="Ser/Thr_kinase_AS"/>
</dbReference>
<feature type="region of interest" description="Disordered" evidence="10">
    <location>
        <begin position="1"/>
        <end position="23"/>
    </location>
</feature>
<feature type="compositionally biased region" description="Polar residues" evidence="10">
    <location>
        <begin position="1"/>
        <end position="22"/>
    </location>
</feature>
<dbReference type="Gene3D" id="1.10.510.10">
    <property type="entry name" value="Transferase(Phosphotransferase) domain 1"/>
    <property type="match status" value="1"/>
</dbReference>
<feature type="domain" description="Protein kinase" evidence="11">
    <location>
        <begin position="293"/>
        <end position="556"/>
    </location>
</feature>
<proteinExistence type="predicted"/>
<evidence type="ECO:0000256" key="10">
    <source>
        <dbReference type="SAM" id="MobiDB-lite"/>
    </source>
</evidence>
<feature type="binding site" evidence="9">
    <location>
        <position position="322"/>
    </location>
    <ligand>
        <name>ATP</name>
        <dbReference type="ChEBI" id="CHEBI:30616"/>
    </ligand>
</feature>
<dbReference type="AlphaFoldDB" id="A0A0C9MUT2"/>
<feature type="region of interest" description="Disordered" evidence="10">
    <location>
        <begin position="38"/>
        <end position="65"/>
    </location>
</feature>
<feature type="region of interest" description="Disordered" evidence="10">
    <location>
        <begin position="594"/>
        <end position="626"/>
    </location>
</feature>
<keyword evidence="5" id="KW-0418">Kinase</keyword>
<dbReference type="GO" id="GO:0005829">
    <property type="term" value="C:cytosol"/>
    <property type="evidence" value="ECO:0007669"/>
    <property type="project" value="TreeGrafter"/>
</dbReference>
<evidence type="ECO:0000256" key="2">
    <source>
        <dbReference type="ARBA" id="ARBA00022527"/>
    </source>
</evidence>
<evidence type="ECO:0000256" key="1">
    <source>
        <dbReference type="ARBA" id="ARBA00012513"/>
    </source>
</evidence>
<dbReference type="SUPFAM" id="SSF56112">
    <property type="entry name" value="Protein kinase-like (PK-like)"/>
    <property type="match status" value="1"/>
</dbReference>